<protein>
    <recommendedName>
        <fullName evidence="4">Transposase</fullName>
    </recommendedName>
</protein>
<name>A0ABQ4EU87_9ACTN</name>
<dbReference type="PANTHER" id="PTHR33498">
    <property type="entry name" value="TRANSPOSASE FOR INSERTION SEQUENCE ELEMENT IS1557"/>
    <property type="match status" value="1"/>
</dbReference>
<dbReference type="EMBL" id="BONX01000033">
    <property type="protein sequence ID" value="GIG98233.1"/>
    <property type="molecule type" value="Genomic_DNA"/>
</dbReference>
<proteinExistence type="predicted"/>
<dbReference type="PANTHER" id="PTHR33498:SF1">
    <property type="entry name" value="TRANSPOSASE FOR INSERTION SEQUENCE ELEMENT IS1557"/>
    <property type="match status" value="1"/>
</dbReference>
<comment type="caution">
    <text evidence="2">The sequence shown here is derived from an EMBL/GenBank/DDBJ whole genome shotgun (WGS) entry which is preliminary data.</text>
</comment>
<feature type="region of interest" description="Disordered" evidence="1">
    <location>
        <begin position="53"/>
        <end position="78"/>
    </location>
</feature>
<sequence length="251" mass="27465">MKRIGRAGSPRPDALPPRALGDHDELEPLPPGHNLRGERRAPIAGQWLTKNQVTERQDHAPAACRQSSIPQRTKSHVSACDRVSEQYTLGHADPADGARSGNAVRLTTELRERGYRGSTRTVCRLLQGWRDGTIKPTAVTAVAPKPREVTGWIIRPASERSDDEQRGLARILARCDSLSTVEQLVSDFTGMLRQRQGQHLDTWVAQAKASGVAQLAGFAAGLLKDYDAIRNRLTLRCSSGAVEGNVCRLIL</sequence>
<keyword evidence="3" id="KW-1185">Reference proteome</keyword>
<dbReference type="Proteomes" id="UP000621500">
    <property type="component" value="Unassembled WGS sequence"/>
</dbReference>
<accession>A0ABQ4EU87</accession>
<feature type="region of interest" description="Disordered" evidence="1">
    <location>
        <begin position="1"/>
        <end position="41"/>
    </location>
</feature>
<evidence type="ECO:0000313" key="3">
    <source>
        <dbReference type="Proteomes" id="UP000621500"/>
    </source>
</evidence>
<gene>
    <name evidence="2" type="ORF">Pma05_48060</name>
</gene>
<reference evidence="2 3" key="1">
    <citation type="submission" date="2021-01" db="EMBL/GenBank/DDBJ databases">
        <title>Whole genome shotgun sequence of Plantactinospora mayteni NBRC 109088.</title>
        <authorList>
            <person name="Komaki H."/>
            <person name="Tamura T."/>
        </authorList>
    </citation>
    <scope>NUCLEOTIDE SEQUENCE [LARGE SCALE GENOMIC DNA]</scope>
    <source>
        <strain evidence="2 3">NBRC 109088</strain>
    </source>
</reference>
<organism evidence="2 3">
    <name type="scientific">Plantactinospora mayteni</name>
    <dbReference type="NCBI Taxonomy" id="566021"/>
    <lineage>
        <taxon>Bacteria</taxon>
        <taxon>Bacillati</taxon>
        <taxon>Actinomycetota</taxon>
        <taxon>Actinomycetes</taxon>
        <taxon>Micromonosporales</taxon>
        <taxon>Micromonosporaceae</taxon>
        <taxon>Plantactinospora</taxon>
    </lineage>
</organism>
<evidence type="ECO:0008006" key="4">
    <source>
        <dbReference type="Google" id="ProtNLM"/>
    </source>
</evidence>
<dbReference type="InterPro" id="IPR047951">
    <property type="entry name" value="Transpos_ISL3"/>
</dbReference>
<evidence type="ECO:0000256" key="1">
    <source>
        <dbReference type="SAM" id="MobiDB-lite"/>
    </source>
</evidence>
<evidence type="ECO:0000313" key="2">
    <source>
        <dbReference type="EMBL" id="GIG98233.1"/>
    </source>
</evidence>